<accession>A0AAQ3SNE6</accession>
<name>A0AAQ3SNE6_PASNO</name>
<evidence type="ECO:0000256" key="9">
    <source>
        <dbReference type="ARBA" id="ARBA00022801"/>
    </source>
</evidence>
<evidence type="ECO:0000256" key="1">
    <source>
        <dbReference type="ARBA" id="ARBA00001946"/>
    </source>
</evidence>
<evidence type="ECO:0000256" key="2">
    <source>
        <dbReference type="ARBA" id="ARBA00004065"/>
    </source>
</evidence>
<evidence type="ECO:0000256" key="10">
    <source>
        <dbReference type="ARBA" id="ARBA00022842"/>
    </source>
</evidence>
<comment type="cofactor">
    <cofactor evidence="1">
        <name>Mg(2+)</name>
        <dbReference type="ChEBI" id="CHEBI:18420"/>
    </cofactor>
</comment>
<protein>
    <recommendedName>
        <fullName evidence="5">Ribonuclease H</fullName>
        <ecNumber evidence="4">3.1.26.4</ecNumber>
    </recommendedName>
</protein>
<sequence length="110" mass="12703">MTWYAVFRGRKPGVYAEWSNCNEQVTGFPNNCYKGYQTRQEAMAAIQCYQEMCLGSTKDGLHEDDKAHKACRENKIRNEAQDRHKIKLLSYIVVIQFAIIVGLFVKMYAA</sequence>
<evidence type="ECO:0000256" key="3">
    <source>
        <dbReference type="ARBA" id="ARBA00005300"/>
    </source>
</evidence>
<dbReference type="InterPro" id="IPR037056">
    <property type="entry name" value="RNase_H1_N_sf"/>
</dbReference>
<evidence type="ECO:0000259" key="12">
    <source>
        <dbReference type="Pfam" id="PF01693"/>
    </source>
</evidence>
<evidence type="ECO:0000256" key="11">
    <source>
        <dbReference type="SAM" id="Phobius"/>
    </source>
</evidence>
<feature type="transmembrane region" description="Helical" evidence="11">
    <location>
        <begin position="88"/>
        <end position="109"/>
    </location>
</feature>
<keyword evidence="10" id="KW-0460">Magnesium</keyword>
<keyword evidence="6" id="KW-0540">Nuclease</keyword>
<keyword evidence="11" id="KW-0812">Transmembrane</keyword>
<dbReference type="EMBL" id="CP144746">
    <property type="protein sequence ID" value="WVZ57764.1"/>
    <property type="molecule type" value="Genomic_DNA"/>
</dbReference>
<dbReference type="GO" id="GO:0046872">
    <property type="term" value="F:metal ion binding"/>
    <property type="evidence" value="ECO:0007669"/>
    <property type="project" value="UniProtKB-KW"/>
</dbReference>
<keyword evidence="9" id="KW-0378">Hydrolase</keyword>
<dbReference type="Pfam" id="PF01693">
    <property type="entry name" value="Cauli_VI"/>
    <property type="match status" value="1"/>
</dbReference>
<comment type="similarity">
    <text evidence="3">Belongs to the RNase H family.</text>
</comment>
<evidence type="ECO:0000256" key="8">
    <source>
        <dbReference type="ARBA" id="ARBA00022759"/>
    </source>
</evidence>
<dbReference type="AlphaFoldDB" id="A0AAQ3SNE6"/>
<dbReference type="SUPFAM" id="SSF55658">
    <property type="entry name" value="L9 N-domain-like"/>
    <property type="match status" value="1"/>
</dbReference>
<reference evidence="13 14" key="1">
    <citation type="submission" date="2024-02" db="EMBL/GenBank/DDBJ databases">
        <title>High-quality chromosome-scale genome assembly of Pensacola bahiagrass (Paspalum notatum Flugge var. saurae).</title>
        <authorList>
            <person name="Vega J.M."/>
            <person name="Podio M."/>
            <person name="Orjuela J."/>
            <person name="Siena L.A."/>
            <person name="Pessino S.C."/>
            <person name="Combes M.C."/>
            <person name="Mariac C."/>
            <person name="Albertini E."/>
            <person name="Pupilli F."/>
            <person name="Ortiz J.P.A."/>
            <person name="Leblanc O."/>
        </authorList>
    </citation>
    <scope>NUCLEOTIDE SEQUENCE [LARGE SCALE GENOMIC DNA]</scope>
    <source>
        <strain evidence="13">R1</strain>
        <tissue evidence="13">Leaf</tissue>
    </source>
</reference>
<dbReference type="GO" id="GO:0004523">
    <property type="term" value="F:RNA-DNA hybrid ribonuclease activity"/>
    <property type="evidence" value="ECO:0007669"/>
    <property type="project" value="UniProtKB-EC"/>
</dbReference>
<keyword evidence="14" id="KW-1185">Reference proteome</keyword>
<evidence type="ECO:0000313" key="14">
    <source>
        <dbReference type="Proteomes" id="UP001341281"/>
    </source>
</evidence>
<evidence type="ECO:0000256" key="4">
    <source>
        <dbReference type="ARBA" id="ARBA00012180"/>
    </source>
</evidence>
<dbReference type="Proteomes" id="UP001341281">
    <property type="component" value="Chromosome 02"/>
</dbReference>
<gene>
    <name evidence="13" type="ORF">U9M48_008109</name>
</gene>
<proteinExistence type="inferred from homology"/>
<evidence type="ECO:0000313" key="13">
    <source>
        <dbReference type="EMBL" id="WVZ57764.1"/>
    </source>
</evidence>
<dbReference type="Gene3D" id="3.40.970.10">
    <property type="entry name" value="Ribonuclease H1, N-terminal domain"/>
    <property type="match status" value="1"/>
</dbReference>
<dbReference type="InterPro" id="IPR009027">
    <property type="entry name" value="Ribosomal_bL9/RNase_H1_N"/>
</dbReference>
<keyword evidence="11" id="KW-0472">Membrane</keyword>
<dbReference type="FunFam" id="3.40.970.10:FF:000002">
    <property type="entry name" value="Ribonuclease H"/>
    <property type="match status" value="1"/>
</dbReference>
<keyword evidence="11" id="KW-1133">Transmembrane helix</keyword>
<dbReference type="EC" id="3.1.26.4" evidence="4"/>
<evidence type="ECO:0000256" key="6">
    <source>
        <dbReference type="ARBA" id="ARBA00022722"/>
    </source>
</evidence>
<keyword evidence="8" id="KW-0255">Endonuclease</keyword>
<keyword evidence="7" id="KW-0479">Metal-binding</keyword>
<comment type="function">
    <text evidence="2">Endonuclease that specifically degrades the RNA of RNA-DNA hybrids.</text>
</comment>
<dbReference type="InterPro" id="IPR011320">
    <property type="entry name" value="RNase_H1_N"/>
</dbReference>
<feature type="domain" description="Ribonuclease H1 N-terminal" evidence="12">
    <location>
        <begin position="3"/>
        <end position="44"/>
    </location>
</feature>
<evidence type="ECO:0000256" key="7">
    <source>
        <dbReference type="ARBA" id="ARBA00022723"/>
    </source>
</evidence>
<organism evidence="13 14">
    <name type="scientific">Paspalum notatum var. saurae</name>
    <dbReference type="NCBI Taxonomy" id="547442"/>
    <lineage>
        <taxon>Eukaryota</taxon>
        <taxon>Viridiplantae</taxon>
        <taxon>Streptophyta</taxon>
        <taxon>Embryophyta</taxon>
        <taxon>Tracheophyta</taxon>
        <taxon>Spermatophyta</taxon>
        <taxon>Magnoliopsida</taxon>
        <taxon>Liliopsida</taxon>
        <taxon>Poales</taxon>
        <taxon>Poaceae</taxon>
        <taxon>PACMAD clade</taxon>
        <taxon>Panicoideae</taxon>
        <taxon>Andropogonodae</taxon>
        <taxon>Paspaleae</taxon>
        <taxon>Paspalinae</taxon>
        <taxon>Paspalum</taxon>
    </lineage>
</organism>
<evidence type="ECO:0000256" key="5">
    <source>
        <dbReference type="ARBA" id="ARBA00017721"/>
    </source>
</evidence>